<dbReference type="AlphaFoldDB" id="A0A7S4IWG2"/>
<name>A0A7S4IWG2_9STRA</name>
<feature type="region of interest" description="Disordered" evidence="1">
    <location>
        <begin position="45"/>
        <end position="103"/>
    </location>
</feature>
<evidence type="ECO:0000256" key="1">
    <source>
        <dbReference type="SAM" id="MobiDB-lite"/>
    </source>
</evidence>
<dbReference type="EMBL" id="HBKQ01023831">
    <property type="protein sequence ID" value="CAE2241768.1"/>
    <property type="molecule type" value="Transcribed_RNA"/>
</dbReference>
<proteinExistence type="predicted"/>
<accession>A0A7S4IWG2</accession>
<evidence type="ECO:0000313" key="2">
    <source>
        <dbReference type="EMBL" id="CAE2241768.1"/>
    </source>
</evidence>
<reference evidence="2" key="1">
    <citation type="submission" date="2021-01" db="EMBL/GenBank/DDBJ databases">
        <authorList>
            <person name="Corre E."/>
            <person name="Pelletier E."/>
            <person name="Niang G."/>
            <person name="Scheremetjew M."/>
            <person name="Finn R."/>
            <person name="Kale V."/>
            <person name="Holt S."/>
            <person name="Cochrane G."/>
            <person name="Meng A."/>
            <person name="Brown T."/>
            <person name="Cohen L."/>
        </authorList>
    </citation>
    <scope>NUCLEOTIDE SEQUENCE</scope>
    <source>
        <strain evidence="2">Isolate 1302-5</strain>
    </source>
</reference>
<organism evidence="2">
    <name type="scientific">Odontella aurita</name>
    <dbReference type="NCBI Taxonomy" id="265563"/>
    <lineage>
        <taxon>Eukaryota</taxon>
        <taxon>Sar</taxon>
        <taxon>Stramenopiles</taxon>
        <taxon>Ochrophyta</taxon>
        <taxon>Bacillariophyta</taxon>
        <taxon>Mediophyceae</taxon>
        <taxon>Biddulphiophycidae</taxon>
        <taxon>Eupodiscales</taxon>
        <taxon>Odontellaceae</taxon>
        <taxon>Odontella</taxon>
    </lineage>
</organism>
<protein>
    <submittedName>
        <fullName evidence="2">Uncharacterized protein</fullName>
    </submittedName>
</protein>
<feature type="compositionally biased region" description="Polar residues" evidence="1">
    <location>
        <begin position="53"/>
        <end position="62"/>
    </location>
</feature>
<sequence>MACFISLVFVRPNPRPCLSRFVFDLHSCTLECKERLALSARLKEVEGGAAGSSKPQGGSVASSPPARFAKKPRAIAVEGQKQAGKPGNIHSLDATKKKKKKKK</sequence>
<gene>
    <name evidence="2" type="ORF">OAUR00152_LOCUS16205</name>
</gene>